<evidence type="ECO:0000256" key="2">
    <source>
        <dbReference type="ARBA" id="ARBA00010199"/>
    </source>
</evidence>
<keyword evidence="8" id="KW-1185">Reference proteome</keyword>
<keyword evidence="6" id="KW-0812">Transmembrane</keyword>
<feature type="transmembrane region" description="Helical" evidence="6">
    <location>
        <begin position="88"/>
        <end position="114"/>
    </location>
</feature>
<dbReference type="GO" id="GO:0005886">
    <property type="term" value="C:plasma membrane"/>
    <property type="evidence" value="ECO:0007669"/>
    <property type="project" value="TreeGrafter"/>
</dbReference>
<evidence type="ECO:0000256" key="6">
    <source>
        <dbReference type="SAM" id="Phobius"/>
    </source>
</evidence>
<keyword evidence="6" id="KW-1133">Transmembrane helix</keyword>
<feature type="transmembrane region" description="Helical" evidence="6">
    <location>
        <begin position="45"/>
        <end position="67"/>
    </location>
</feature>
<name>A0A2A5RNK7_9LACT</name>
<dbReference type="InterPro" id="IPR002528">
    <property type="entry name" value="MATE_fam"/>
</dbReference>
<sequence>MKLFKEIQKFTLPLIANNLVQILINQLILIFAINQSVENLAGISTIQSLLYSFGGILGVVALAFNIEGGQALGKNLNVKFLKLVKSSFILNGLIGLGFGFGVIGLGEVFLNLVYHFQGSMLLTSTGYLLVQSPYIFLTLMLFLSSNLIKIQNKTKWILWISLFSTGMELLLNIVLVKVLHFGIVGASFSSVFSLFVMVFLQFLVVKNQMISAFRVSASEIKNLIKKSFPLLGQELLEGVIFTIVIEALISRLGVTILAVYAFGIQMLNIAKTPVYMYENAVTVFVSKSYGAKNLSKSRKIIYISLSSSILFYCILSILIFINRVTIANWFSLSKGQDLSGMLLLMLSCSFFFVFYEILKASLQAISQEKFVLKWTFIINLILFLVMILFANMGQYNFEMLYLLYALSMIILTIMMGIKFKSRMVLENK</sequence>
<comment type="similarity">
    <text evidence="2">Belongs to the multi antimicrobial extrusion (MATE) (TC 2.A.66.1) family.</text>
</comment>
<comment type="function">
    <text evidence="1">Multidrug efflux pump.</text>
</comment>
<protein>
    <recommendedName>
        <fullName evidence="3">Probable multidrug resistance protein NorM</fullName>
    </recommendedName>
    <alternativeName>
        <fullName evidence="5">Multidrug-efflux transporter</fullName>
    </alternativeName>
</protein>
<gene>
    <name evidence="7" type="ORF">RT41_GL000714</name>
</gene>
<feature type="transmembrane region" description="Helical" evidence="6">
    <location>
        <begin position="126"/>
        <end position="144"/>
    </location>
</feature>
<feature type="transmembrane region" description="Helical" evidence="6">
    <location>
        <begin position="401"/>
        <end position="419"/>
    </location>
</feature>
<reference evidence="7 8" key="1">
    <citation type="submission" date="2014-12" db="EMBL/GenBank/DDBJ databases">
        <title>Draft genome sequences of 10 type strains of Lactococcus.</title>
        <authorList>
            <person name="Sun Z."/>
            <person name="Zhong Z."/>
            <person name="Liu W."/>
            <person name="Zhang W."/>
            <person name="Zhang H."/>
        </authorList>
    </citation>
    <scope>NUCLEOTIDE SEQUENCE [LARGE SCALE GENOMIC DNA]</scope>
    <source>
        <strain evidence="7 8">JCM 16395</strain>
    </source>
</reference>
<dbReference type="RefSeq" id="WP_180752670.1">
    <property type="nucleotide sequence ID" value="NZ_JXJU01000002.1"/>
</dbReference>
<evidence type="ECO:0000256" key="4">
    <source>
        <dbReference type="ARBA" id="ARBA00022448"/>
    </source>
</evidence>
<evidence type="ECO:0000313" key="7">
    <source>
        <dbReference type="EMBL" id="PCS00924.1"/>
    </source>
</evidence>
<evidence type="ECO:0000256" key="3">
    <source>
        <dbReference type="ARBA" id="ARBA00020268"/>
    </source>
</evidence>
<accession>A0A2A5RNK7</accession>
<proteinExistence type="inferred from homology"/>
<feature type="transmembrane region" description="Helical" evidence="6">
    <location>
        <begin position="12"/>
        <end position="33"/>
    </location>
</feature>
<dbReference type="GO" id="GO:0042910">
    <property type="term" value="F:xenobiotic transmembrane transporter activity"/>
    <property type="evidence" value="ECO:0007669"/>
    <property type="project" value="InterPro"/>
</dbReference>
<dbReference type="Pfam" id="PF01554">
    <property type="entry name" value="MatE"/>
    <property type="match status" value="2"/>
</dbReference>
<dbReference type="PANTHER" id="PTHR43298">
    <property type="entry name" value="MULTIDRUG RESISTANCE PROTEIN NORM-RELATED"/>
    <property type="match status" value="1"/>
</dbReference>
<feature type="transmembrane region" description="Helical" evidence="6">
    <location>
        <begin position="370"/>
        <end position="389"/>
    </location>
</feature>
<dbReference type="GO" id="GO:0015297">
    <property type="term" value="F:antiporter activity"/>
    <property type="evidence" value="ECO:0007669"/>
    <property type="project" value="InterPro"/>
</dbReference>
<dbReference type="AlphaFoldDB" id="A0A2A5RNK7"/>
<organism evidence="7 8">
    <name type="scientific">Lactococcus fujiensis JCM 16395</name>
    <dbReference type="NCBI Taxonomy" id="1291764"/>
    <lineage>
        <taxon>Bacteria</taxon>
        <taxon>Bacillati</taxon>
        <taxon>Bacillota</taxon>
        <taxon>Bacilli</taxon>
        <taxon>Lactobacillales</taxon>
        <taxon>Streptococcaceae</taxon>
        <taxon>Lactococcus</taxon>
    </lineage>
</organism>
<dbReference type="InterPro" id="IPR050222">
    <property type="entry name" value="MATE_MdtK"/>
</dbReference>
<feature type="transmembrane region" description="Helical" evidence="6">
    <location>
        <begin position="341"/>
        <end position="358"/>
    </location>
</feature>
<dbReference type="EMBL" id="JXJU01000002">
    <property type="protein sequence ID" value="PCS00924.1"/>
    <property type="molecule type" value="Genomic_DNA"/>
</dbReference>
<comment type="caution">
    <text evidence="7">The sequence shown here is derived from an EMBL/GenBank/DDBJ whole genome shotgun (WGS) entry which is preliminary data.</text>
</comment>
<dbReference type="Proteomes" id="UP000218181">
    <property type="component" value="Unassembled WGS sequence"/>
</dbReference>
<dbReference type="STRING" id="1291764.GCA_001311235_01219"/>
<feature type="transmembrane region" description="Helical" evidence="6">
    <location>
        <begin position="181"/>
        <end position="204"/>
    </location>
</feature>
<feature type="transmembrane region" description="Helical" evidence="6">
    <location>
        <begin position="300"/>
        <end position="321"/>
    </location>
</feature>
<keyword evidence="6" id="KW-0472">Membrane</keyword>
<evidence type="ECO:0000256" key="1">
    <source>
        <dbReference type="ARBA" id="ARBA00003408"/>
    </source>
</evidence>
<dbReference type="PANTHER" id="PTHR43298:SF2">
    <property type="entry name" value="FMN_FAD EXPORTER YEEO-RELATED"/>
    <property type="match status" value="1"/>
</dbReference>
<evidence type="ECO:0000313" key="8">
    <source>
        <dbReference type="Proteomes" id="UP000218181"/>
    </source>
</evidence>
<evidence type="ECO:0000256" key="5">
    <source>
        <dbReference type="ARBA" id="ARBA00031636"/>
    </source>
</evidence>
<feature type="transmembrane region" description="Helical" evidence="6">
    <location>
        <begin position="156"/>
        <end position="175"/>
    </location>
</feature>
<keyword evidence="4" id="KW-0813">Transport</keyword>